<evidence type="ECO:0000313" key="8">
    <source>
        <dbReference type="Proteomes" id="UP000243579"/>
    </source>
</evidence>
<dbReference type="Gene3D" id="1.25.40.20">
    <property type="entry name" value="Ankyrin repeat-containing domain"/>
    <property type="match status" value="1"/>
</dbReference>
<feature type="binding site" evidence="4">
    <location>
        <position position="94"/>
    </location>
    <ligand>
        <name>ATP</name>
        <dbReference type="ChEBI" id="CHEBI:30616"/>
    </ligand>
</feature>
<keyword evidence="7" id="KW-0808">Transferase</keyword>
<dbReference type="Gene3D" id="3.30.200.20">
    <property type="entry name" value="Phosphorylase Kinase, domain 1"/>
    <property type="match status" value="1"/>
</dbReference>
<comment type="caution">
    <text evidence="7">The sequence shown here is derived from an EMBL/GenBank/DDBJ whole genome shotgun (WGS) entry which is preliminary data.</text>
</comment>
<keyword evidence="2 4" id="KW-0547">Nucleotide-binding</keyword>
<proteinExistence type="predicted"/>
<dbReference type="Proteomes" id="UP000243579">
    <property type="component" value="Unassembled WGS sequence"/>
</dbReference>
<keyword evidence="7" id="KW-0418">Kinase</keyword>
<evidence type="ECO:0000256" key="4">
    <source>
        <dbReference type="PROSITE-ProRule" id="PRU10141"/>
    </source>
</evidence>
<dbReference type="InterPro" id="IPR051681">
    <property type="entry name" value="Ser/Thr_Kinases-Pseudokinases"/>
</dbReference>
<sequence>MTKAIKLGLDDVVAVLLDAEADLRATNAAGDAPLVCAIKVGRRDMARRIYQRLYEAVNDIDDADAVVITSQQLGSGSYGAVYLGSYDGQPVAVKVAALNATSADTIRAEIRLMREHASPYIVPLLGEIRGVEPPKMVLEYMDMGNLGKYLAAKRDGLAVTTDYSTLEVAWVIAHALWDLHSRGVMHRDLKSHNILLCSKNYIKLADLGISKEVQTRMTTEQGTCGWIAPEVYESGYSYSYPADIYSFGVILIELDTLQLPFSGLQLNQYQIRFRISNGTLTPQPRVDCDPWLRDLICACVHRDPARRPTAKEIVATLAEHMDGVVLETTDEIAVLPRAPTTAPTALSTAGWRLAMNRLARTHYVWTVGLPAAAADVYSFGVVLTELDTLEMPYTNPPLDAFRIRHGICNGTLHPRISDRCAPWWRELILACLAHDPAMRPTAEVIVATLAPHMAEEMATRTADAVDAAYSDHSDAATEEMPGRLSPSTTSAPTKASTPREPSGCVGCRDPAAMLMDACGTCGLPLPDVDARVQLLVEQLTAVGNAKFRPTLTCDACDAHNEAMATTCHECAMALSPADEKLSVLVQRWRRAQNVAAKAAIA</sequence>
<dbReference type="PROSITE" id="PS00107">
    <property type="entry name" value="PROTEIN_KINASE_ATP"/>
    <property type="match status" value="1"/>
</dbReference>
<dbReference type="OrthoDB" id="77576at2759"/>
<dbReference type="InterPro" id="IPR008271">
    <property type="entry name" value="Ser/Thr_kinase_AS"/>
</dbReference>
<keyword evidence="1" id="KW-0723">Serine/threonine-protein kinase</keyword>
<dbReference type="InterPro" id="IPR001245">
    <property type="entry name" value="Ser-Thr/Tyr_kinase_cat_dom"/>
</dbReference>
<evidence type="ECO:0000256" key="3">
    <source>
        <dbReference type="ARBA" id="ARBA00022840"/>
    </source>
</evidence>
<feature type="domain" description="Protein kinase" evidence="6">
    <location>
        <begin position="67"/>
        <end position="321"/>
    </location>
</feature>
<dbReference type="PANTHER" id="PTHR44329">
    <property type="entry name" value="SERINE/THREONINE-PROTEIN KINASE TNNI3K-RELATED"/>
    <property type="match status" value="1"/>
</dbReference>
<dbReference type="SMART" id="SM00220">
    <property type="entry name" value="S_TKc"/>
    <property type="match status" value="1"/>
</dbReference>
<dbReference type="InterPro" id="IPR000719">
    <property type="entry name" value="Prot_kinase_dom"/>
</dbReference>
<dbReference type="EMBL" id="JNBR01000380">
    <property type="protein sequence ID" value="OQR94029.1"/>
    <property type="molecule type" value="Genomic_DNA"/>
</dbReference>
<dbReference type="InterPro" id="IPR017441">
    <property type="entry name" value="Protein_kinase_ATP_BS"/>
</dbReference>
<dbReference type="PROSITE" id="PS50011">
    <property type="entry name" value="PROTEIN_KINASE_DOM"/>
    <property type="match status" value="1"/>
</dbReference>
<dbReference type="GO" id="GO:0005524">
    <property type="term" value="F:ATP binding"/>
    <property type="evidence" value="ECO:0007669"/>
    <property type="project" value="UniProtKB-UniRule"/>
</dbReference>
<evidence type="ECO:0000256" key="5">
    <source>
        <dbReference type="SAM" id="MobiDB-lite"/>
    </source>
</evidence>
<dbReference type="SUPFAM" id="SSF48403">
    <property type="entry name" value="Ankyrin repeat"/>
    <property type="match status" value="1"/>
</dbReference>
<feature type="compositionally biased region" description="Low complexity" evidence="5">
    <location>
        <begin position="485"/>
        <end position="498"/>
    </location>
</feature>
<dbReference type="PANTHER" id="PTHR44329:SF214">
    <property type="entry name" value="PROTEIN KINASE DOMAIN-CONTAINING PROTEIN"/>
    <property type="match status" value="1"/>
</dbReference>
<gene>
    <name evidence="7" type="ORF">ACHHYP_01912</name>
</gene>
<dbReference type="PRINTS" id="PR00109">
    <property type="entry name" value="TYRKINASE"/>
</dbReference>
<keyword evidence="8" id="KW-1185">Reference proteome</keyword>
<evidence type="ECO:0000313" key="7">
    <source>
        <dbReference type="EMBL" id="OQR94029.1"/>
    </source>
</evidence>
<dbReference type="Pfam" id="PF00069">
    <property type="entry name" value="Pkinase"/>
    <property type="match status" value="1"/>
</dbReference>
<dbReference type="Pfam" id="PF07714">
    <property type="entry name" value="PK_Tyr_Ser-Thr"/>
    <property type="match status" value="1"/>
</dbReference>
<keyword evidence="3 4" id="KW-0067">ATP-binding</keyword>
<protein>
    <submittedName>
        <fullName evidence="7">Protein kinase</fullName>
    </submittedName>
</protein>
<evidence type="ECO:0000256" key="2">
    <source>
        <dbReference type="ARBA" id="ARBA00022741"/>
    </source>
</evidence>
<dbReference type="STRING" id="1202772.A0A1V9Z7S2"/>
<organism evidence="7 8">
    <name type="scientific">Achlya hypogyna</name>
    <name type="common">Oomycete</name>
    <name type="synonym">Protoachlya hypogyna</name>
    <dbReference type="NCBI Taxonomy" id="1202772"/>
    <lineage>
        <taxon>Eukaryota</taxon>
        <taxon>Sar</taxon>
        <taxon>Stramenopiles</taxon>
        <taxon>Oomycota</taxon>
        <taxon>Saprolegniomycetes</taxon>
        <taxon>Saprolegniales</taxon>
        <taxon>Achlyaceae</taxon>
        <taxon>Achlya</taxon>
    </lineage>
</organism>
<dbReference type="Gene3D" id="1.10.510.10">
    <property type="entry name" value="Transferase(Phosphotransferase) domain 1"/>
    <property type="match status" value="2"/>
</dbReference>
<dbReference type="InterPro" id="IPR036770">
    <property type="entry name" value="Ankyrin_rpt-contain_sf"/>
</dbReference>
<dbReference type="InterPro" id="IPR011009">
    <property type="entry name" value="Kinase-like_dom_sf"/>
</dbReference>
<dbReference type="SUPFAM" id="SSF56112">
    <property type="entry name" value="Protein kinase-like (PK-like)"/>
    <property type="match status" value="2"/>
</dbReference>
<evidence type="ECO:0000256" key="1">
    <source>
        <dbReference type="ARBA" id="ARBA00022527"/>
    </source>
</evidence>
<dbReference type="GO" id="GO:0004674">
    <property type="term" value="F:protein serine/threonine kinase activity"/>
    <property type="evidence" value="ECO:0007669"/>
    <property type="project" value="UniProtKB-KW"/>
</dbReference>
<dbReference type="PROSITE" id="PS00108">
    <property type="entry name" value="PROTEIN_KINASE_ST"/>
    <property type="match status" value="1"/>
</dbReference>
<dbReference type="AlphaFoldDB" id="A0A1V9Z7S2"/>
<evidence type="ECO:0000259" key="6">
    <source>
        <dbReference type="PROSITE" id="PS50011"/>
    </source>
</evidence>
<name>A0A1V9Z7S2_ACHHY</name>
<reference evidence="7 8" key="1">
    <citation type="journal article" date="2014" name="Genome Biol. Evol.">
        <title>The secreted proteins of Achlya hypogyna and Thraustotheca clavata identify the ancestral oomycete secretome and reveal gene acquisitions by horizontal gene transfer.</title>
        <authorList>
            <person name="Misner I."/>
            <person name="Blouin N."/>
            <person name="Leonard G."/>
            <person name="Richards T.A."/>
            <person name="Lane C.E."/>
        </authorList>
    </citation>
    <scope>NUCLEOTIDE SEQUENCE [LARGE SCALE GENOMIC DNA]</scope>
    <source>
        <strain evidence="7 8">ATCC 48635</strain>
    </source>
</reference>
<accession>A0A1V9Z7S2</accession>
<feature type="region of interest" description="Disordered" evidence="5">
    <location>
        <begin position="471"/>
        <end position="503"/>
    </location>
</feature>